<proteinExistence type="predicted"/>
<dbReference type="Pfam" id="PF13749">
    <property type="entry name" value="HATPase_c_4"/>
    <property type="match status" value="1"/>
</dbReference>
<dbReference type="InterPro" id="IPR036390">
    <property type="entry name" value="WH_DNA-bd_sf"/>
</dbReference>
<gene>
    <name evidence="2" type="ordered locus">Rmar_1090</name>
</gene>
<dbReference type="Gene3D" id="6.10.10.130">
    <property type="match status" value="1"/>
</dbReference>
<name>D0MHM3_RHOM4</name>
<evidence type="ECO:0000259" key="1">
    <source>
        <dbReference type="Pfam" id="PF04326"/>
    </source>
</evidence>
<reference evidence="2 3" key="1">
    <citation type="journal article" date="2009" name="Stand. Genomic Sci.">
        <title>Complete genome sequence of Rhodothermus marinus type strain (R-10).</title>
        <authorList>
            <person name="Nolan M."/>
            <person name="Tindall B.J."/>
            <person name="Pomrenke H."/>
            <person name="Lapidus A."/>
            <person name="Copeland A."/>
            <person name="Glavina Del Rio T."/>
            <person name="Lucas S."/>
            <person name="Chen F."/>
            <person name="Tice H."/>
            <person name="Cheng J.F."/>
            <person name="Saunders E."/>
            <person name="Han C."/>
            <person name="Bruce D."/>
            <person name="Goodwin L."/>
            <person name="Chain P."/>
            <person name="Pitluck S."/>
            <person name="Ovchinikova G."/>
            <person name="Pati A."/>
            <person name="Ivanova N."/>
            <person name="Mavromatis K."/>
            <person name="Chen A."/>
            <person name="Palaniappan K."/>
            <person name="Land M."/>
            <person name="Hauser L."/>
            <person name="Chang Y.J."/>
            <person name="Jeffries C.D."/>
            <person name="Brettin T."/>
            <person name="Goker M."/>
            <person name="Bristow J."/>
            <person name="Eisen J.A."/>
            <person name="Markowitz V."/>
            <person name="Hugenholtz P."/>
            <person name="Kyrpides N.C."/>
            <person name="Klenk H.P."/>
            <person name="Detter J.C."/>
        </authorList>
    </citation>
    <scope>NUCLEOTIDE SEQUENCE [LARGE SCALE GENOMIC DNA]</scope>
    <source>
        <strain evidence="3">ATCC 43812 / DSM 4252 / R-10</strain>
    </source>
</reference>
<organism evidence="2 3">
    <name type="scientific">Rhodothermus marinus (strain ATCC 43812 / DSM 4252 / R-10)</name>
    <name type="common">Rhodothermus obamensis</name>
    <dbReference type="NCBI Taxonomy" id="518766"/>
    <lineage>
        <taxon>Bacteria</taxon>
        <taxon>Pseudomonadati</taxon>
        <taxon>Rhodothermota</taxon>
        <taxon>Rhodothermia</taxon>
        <taxon>Rhodothermales</taxon>
        <taxon>Rhodothermaceae</taxon>
        <taxon>Rhodothermus</taxon>
    </lineage>
</organism>
<dbReference type="HOGENOM" id="CLU_024970_3_0_10"/>
<evidence type="ECO:0000313" key="2">
    <source>
        <dbReference type="EMBL" id="ACY47981.1"/>
    </source>
</evidence>
<dbReference type="InterPro" id="IPR007421">
    <property type="entry name" value="Schlafen_AlbA_2_dom"/>
</dbReference>
<dbReference type="STRING" id="518766.Rmar_1090"/>
<keyword evidence="3" id="KW-1185">Reference proteome</keyword>
<dbReference type="KEGG" id="rmr:Rmar_1090"/>
<protein>
    <submittedName>
        <fullName evidence="2">Putative transcriptional regulator</fullName>
    </submittedName>
</protein>
<dbReference type="RefSeq" id="WP_012843593.1">
    <property type="nucleotide sequence ID" value="NC_013501.1"/>
</dbReference>
<sequence>MEKLEATEGQTLEFKRQWTDRALEDLAAFANTEGGRLLLGVRDDGEVVGTRADDRELQRIANLIAAHLGITPSVRVIEMQGLPVVEIRVDPAPGLVPYKGRYLRRVGTTNRDFSPEELARHILTRSGRSWDGLPSDWSLEEVDPKALKAFARLARERLPHLDPSDPEGTLRNLNLVEGKRLKNAGVLLFGKRPQRLFPQAQVRVGIFRGDEILDSHDFTGTLWEQLDGVMARFRQVLKVRFAIRVEEPSLAGLQREETWEYPLEALREAVVNALIHRDYTYPADIQIRLEEDRLEVWSPGELPSPLTPEQLYQPHSSVLRNPLLAQAFYFAGVIERWGTGTTRIVRLCREQGLPEPEFANWQGGFRVTFLKDPYTPERLRKLGLNERQIRAVLYVKEHGEISNRDYRSLTGVSDETARQDLLALVKLNILRVEGKGRATRYVLGSFGD</sequence>
<dbReference type="Proteomes" id="UP000002221">
    <property type="component" value="Chromosome"/>
</dbReference>
<dbReference type="InterPro" id="IPR036388">
    <property type="entry name" value="WH-like_DNA-bd_sf"/>
</dbReference>
<dbReference type="EMBL" id="CP001807">
    <property type="protein sequence ID" value="ACY47981.1"/>
    <property type="molecule type" value="Genomic_DNA"/>
</dbReference>
<dbReference type="Pfam" id="PF04326">
    <property type="entry name" value="SLFN_AlbA_2"/>
    <property type="match status" value="1"/>
</dbReference>
<dbReference type="Gene3D" id="3.30.565.60">
    <property type="match status" value="1"/>
</dbReference>
<dbReference type="eggNOG" id="COG1349">
    <property type="taxonomic scope" value="Bacteria"/>
</dbReference>
<dbReference type="PANTHER" id="PTHR30595:SF6">
    <property type="entry name" value="SCHLAFEN ALBA-2 DOMAIN-CONTAINING PROTEIN"/>
    <property type="match status" value="1"/>
</dbReference>
<feature type="domain" description="Schlafen AlbA-2" evidence="1">
    <location>
        <begin position="8"/>
        <end position="112"/>
    </location>
</feature>
<accession>D0MHM3</accession>
<dbReference type="Gene3D" id="3.30.950.30">
    <property type="entry name" value="Schlafen, AAA domain"/>
    <property type="match status" value="1"/>
</dbReference>
<dbReference type="InterPro" id="IPR038461">
    <property type="entry name" value="Schlafen_AlbA_2_dom_sf"/>
</dbReference>
<dbReference type="AlphaFoldDB" id="D0MHM3"/>
<dbReference type="SUPFAM" id="SSF46785">
    <property type="entry name" value="Winged helix' DNA-binding domain"/>
    <property type="match status" value="1"/>
</dbReference>
<evidence type="ECO:0000313" key="3">
    <source>
        <dbReference type="Proteomes" id="UP000002221"/>
    </source>
</evidence>
<dbReference type="Gene3D" id="1.10.10.10">
    <property type="entry name" value="Winged helix-like DNA-binding domain superfamily/Winged helix DNA-binding domain"/>
    <property type="match status" value="1"/>
</dbReference>
<dbReference type="PANTHER" id="PTHR30595">
    <property type="entry name" value="GLPR-RELATED TRANSCRIPTIONAL REPRESSOR"/>
    <property type="match status" value="1"/>
</dbReference>
<dbReference type="eggNOG" id="COG2865">
    <property type="taxonomic scope" value="Bacteria"/>
</dbReference>
<dbReference type="OrthoDB" id="613884at2"/>
<dbReference type="InterPro" id="IPR038475">
    <property type="entry name" value="RecG_C_sf"/>
</dbReference>